<accession>A0ABN1URA2</accession>
<keyword evidence="2" id="KW-0812">Transmembrane</keyword>
<name>A0ABN1URA2_9ACTN</name>
<feature type="region of interest" description="Disordered" evidence="1">
    <location>
        <begin position="1"/>
        <end position="42"/>
    </location>
</feature>
<evidence type="ECO:0000313" key="4">
    <source>
        <dbReference type="Proteomes" id="UP001501371"/>
    </source>
</evidence>
<evidence type="ECO:0000256" key="2">
    <source>
        <dbReference type="SAM" id="Phobius"/>
    </source>
</evidence>
<feature type="transmembrane region" description="Helical" evidence="2">
    <location>
        <begin position="379"/>
        <end position="401"/>
    </location>
</feature>
<feature type="compositionally biased region" description="Low complexity" evidence="1">
    <location>
        <begin position="577"/>
        <end position="591"/>
    </location>
</feature>
<feature type="transmembrane region" description="Helical" evidence="2">
    <location>
        <begin position="326"/>
        <end position="344"/>
    </location>
</feature>
<evidence type="ECO:0000313" key="3">
    <source>
        <dbReference type="EMBL" id="GAA1160921.1"/>
    </source>
</evidence>
<feature type="transmembrane region" description="Helical" evidence="2">
    <location>
        <begin position="142"/>
        <end position="162"/>
    </location>
</feature>
<sequence length="599" mass="63315">MVHMTQTSAGAGSSGPQGIRSRPGPRRGLGRRTGPGPAFGVGPGRLPGPLGTVACAYTLLQLVLVVPGTGLGWDETVYVTQVSPGVDPAFFSAPRARGITYLIAPVTLLTPSVTALRIYLALLSGLGLFLAFRAWRRLCPEPVLALAGALFAGLWITLLYGPQAMPNLWVAFGSLFAVGCFLRAVQLAMLANTAQAGPSVRSGPHGRSGLPAALLGLGAGVAFVGLMRPVDALWLALPLTAASLFVRRWRRPALLLVLVVGAALGWAQWVAEAYAQYGGPVARLRRAGEIQGGLGWNLAVDDQVRSLDGRLLCRPCDVPWRRPVTALWFFALPLFVLGGILVAARLRRLPVVLLPALVGLSLGVQYLLLIGYAAPRFLLPMYALLALPVALCMAWIARGLVQRRGRRLLQWHVQRLTGTAGPRRSVREALAVSALALALVAHLAVQYAVLDSAVRRGRVSAAEFGRAAAELNRLGVRAPCVVIGEEAVRVAHRAGCASRQVGGHDGSITPAGIAALAREQQVAVVVEGDDRPPAYARGWRAVRLPRLPGRDDVRAYLSPAVPPDDRPSVTVEVQMISRSSPSSASARAGRPCGPSRCAG</sequence>
<dbReference type="Proteomes" id="UP001501371">
    <property type="component" value="Unassembled WGS sequence"/>
</dbReference>
<evidence type="ECO:0008006" key="5">
    <source>
        <dbReference type="Google" id="ProtNLM"/>
    </source>
</evidence>
<keyword evidence="4" id="KW-1185">Reference proteome</keyword>
<reference evidence="3 4" key="1">
    <citation type="journal article" date="2019" name="Int. J. Syst. Evol. Microbiol.">
        <title>The Global Catalogue of Microorganisms (GCM) 10K type strain sequencing project: providing services to taxonomists for standard genome sequencing and annotation.</title>
        <authorList>
            <consortium name="The Broad Institute Genomics Platform"/>
            <consortium name="The Broad Institute Genome Sequencing Center for Infectious Disease"/>
            <person name="Wu L."/>
            <person name="Ma J."/>
        </authorList>
    </citation>
    <scope>NUCLEOTIDE SEQUENCE [LARGE SCALE GENOMIC DNA]</scope>
    <source>
        <strain evidence="3 4">JCM 12696</strain>
    </source>
</reference>
<feature type="transmembrane region" description="Helical" evidence="2">
    <location>
        <begin position="429"/>
        <end position="450"/>
    </location>
</feature>
<feature type="transmembrane region" description="Helical" evidence="2">
    <location>
        <begin position="351"/>
        <end position="373"/>
    </location>
</feature>
<feature type="region of interest" description="Disordered" evidence="1">
    <location>
        <begin position="575"/>
        <end position="599"/>
    </location>
</feature>
<dbReference type="EMBL" id="BAAAKV010000011">
    <property type="protein sequence ID" value="GAA1160921.1"/>
    <property type="molecule type" value="Genomic_DNA"/>
</dbReference>
<feature type="transmembrane region" description="Helical" evidence="2">
    <location>
        <begin position="254"/>
        <end position="271"/>
    </location>
</feature>
<feature type="compositionally biased region" description="Gly residues" evidence="1">
    <location>
        <begin position="31"/>
        <end position="42"/>
    </location>
</feature>
<feature type="transmembrane region" description="Helical" evidence="2">
    <location>
        <begin position="168"/>
        <end position="188"/>
    </location>
</feature>
<keyword evidence="2" id="KW-0472">Membrane</keyword>
<proteinExistence type="predicted"/>
<feature type="compositionally biased region" description="Polar residues" evidence="1">
    <location>
        <begin position="1"/>
        <end position="11"/>
    </location>
</feature>
<gene>
    <name evidence="3" type="ORF">GCM10009654_16640</name>
</gene>
<organism evidence="3 4">
    <name type="scientific">Streptomyces hebeiensis</name>
    <dbReference type="NCBI Taxonomy" id="229486"/>
    <lineage>
        <taxon>Bacteria</taxon>
        <taxon>Bacillati</taxon>
        <taxon>Actinomycetota</taxon>
        <taxon>Actinomycetes</taxon>
        <taxon>Kitasatosporales</taxon>
        <taxon>Streptomycetaceae</taxon>
        <taxon>Streptomyces</taxon>
    </lineage>
</organism>
<keyword evidence="2" id="KW-1133">Transmembrane helix</keyword>
<feature type="transmembrane region" description="Helical" evidence="2">
    <location>
        <begin position="232"/>
        <end position="247"/>
    </location>
</feature>
<comment type="caution">
    <text evidence="3">The sequence shown here is derived from an EMBL/GenBank/DDBJ whole genome shotgun (WGS) entry which is preliminary data.</text>
</comment>
<evidence type="ECO:0000256" key="1">
    <source>
        <dbReference type="SAM" id="MobiDB-lite"/>
    </source>
</evidence>
<protein>
    <recommendedName>
        <fullName evidence="5">Integral membrane protein</fullName>
    </recommendedName>
</protein>